<name>A0A0F9Q6V1_9ZZZZ</name>
<evidence type="ECO:0000313" key="1">
    <source>
        <dbReference type="EMBL" id="KKN38229.1"/>
    </source>
</evidence>
<dbReference type="AlphaFoldDB" id="A0A0F9Q6V1"/>
<protein>
    <submittedName>
        <fullName evidence="1">Uncharacterized protein</fullName>
    </submittedName>
</protein>
<sequence length="268" mass="31798">MTIYNKSELQKMTRLELSTYCKNNNIKGYSVLNKADRINLILNSYATTKKYSKEKKIRSTKKPVGLVMPTKNLFKNRMEMKQLGINNLNKKIVVSKDLKINKWVIRQIEHINREFQKSPKRVKDYVSYVRIFNKVKDDLDVSRGTNAKAMWMVFKGSIIIGLEKQSLNDLKIAFIHELGHSFHHGRLSNSERHHINDMYKKNKYWFRDFDFSRAWLNQDDLRSWSNMLQDSGEFFAEIYSHAYLKDYDWFDPLSPDTLPMINLIIKKG</sequence>
<dbReference type="InterPro" id="IPR024079">
    <property type="entry name" value="MetalloPept_cat_dom_sf"/>
</dbReference>
<comment type="caution">
    <text evidence="1">The sequence shown here is derived from an EMBL/GenBank/DDBJ whole genome shotgun (WGS) entry which is preliminary data.</text>
</comment>
<dbReference type="EMBL" id="LAZR01001843">
    <property type="protein sequence ID" value="KKN38229.1"/>
    <property type="molecule type" value="Genomic_DNA"/>
</dbReference>
<dbReference type="GO" id="GO:0008237">
    <property type="term" value="F:metallopeptidase activity"/>
    <property type="evidence" value="ECO:0007669"/>
    <property type="project" value="InterPro"/>
</dbReference>
<dbReference type="Gene3D" id="3.40.390.10">
    <property type="entry name" value="Collagenase (Catalytic Domain)"/>
    <property type="match status" value="1"/>
</dbReference>
<reference evidence="1" key="1">
    <citation type="journal article" date="2015" name="Nature">
        <title>Complex archaea that bridge the gap between prokaryotes and eukaryotes.</title>
        <authorList>
            <person name="Spang A."/>
            <person name="Saw J.H."/>
            <person name="Jorgensen S.L."/>
            <person name="Zaremba-Niedzwiedzka K."/>
            <person name="Martijn J."/>
            <person name="Lind A.E."/>
            <person name="van Eijk R."/>
            <person name="Schleper C."/>
            <person name="Guy L."/>
            <person name="Ettema T.J."/>
        </authorList>
    </citation>
    <scope>NUCLEOTIDE SEQUENCE</scope>
</reference>
<organism evidence="1">
    <name type="scientific">marine sediment metagenome</name>
    <dbReference type="NCBI Taxonomy" id="412755"/>
    <lineage>
        <taxon>unclassified sequences</taxon>
        <taxon>metagenomes</taxon>
        <taxon>ecological metagenomes</taxon>
    </lineage>
</organism>
<accession>A0A0F9Q6V1</accession>
<gene>
    <name evidence="1" type="ORF">LCGC14_0755370</name>
</gene>
<proteinExistence type="predicted"/>